<feature type="coiled-coil region" evidence="5">
    <location>
        <begin position="17"/>
        <end position="51"/>
    </location>
</feature>
<gene>
    <name evidence="8" type="ORF">HK099_001892</name>
</gene>
<dbReference type="InterPro" id="IPR005123">
    <property type="entry name" value="Oxoglu/Fe-dep_dioxygenase_dom"/>
</dbReference>
<dbReference type="PROSITE" id="PS51999">
    <property type="entry name" value="ZF_GRF"/>
    <property type="match status" value="1"/>
</dbReference>
<evidence type="ECO:0000313" key="9">
    <source>
        <dbReference type="Proteomes" id="UP001211065"/>
    </source>
</evidence>
<dbReference type="InterPro" id="IPR027450">
    <property type="entry name" value="AlkB-like"/>
</dbReference>
<evidence type="ECO:0000256" key="5">
    <source>
        <dbReference type="SAM" id="Coils"/>
    </source>
</evidence>
<keyword evidence="3" id="KW-0862">Zinc</keyword>
<dbReference type="PROSITE" id="PS51471">
    <property type="entry name" value="FE2OG_OXY"/>
    <property type="match status" value="1"/>
</dbReference>
<keyword evidence="9" id="KW-1185">Reference proteome</keyword>
<name>A0AAD5XX11_9FUNG</name>
<dbReference type="Gene3D" id="2.60.120.590">
    <property type="entry name" value="Alpha-ketoglutarate-dependent dioxygenase AlkB-like"/>
    <property type="match status" value="1"/>
</dbReference>
<evidence type="ECO:0000259" key="7">
    <source>
        <dbReference type="PROSITE" id="PS51999"/>
    </source>
</evidence>
<comment type="caution">
    <text evidence="8">The sequence shown here is derived from an EMBL/GenBank/DDBJ whole genome shotgun (WGS) entry which is preliminary data.</text>
</comment>
<dbReference type="EMBL" id="JADGJW010000159">
    <property type="protein sequence ID" value="KAJ3222787.1"/>
    <property type="molecule type" value="Genomic_DNA"/>
</dbReference>
<keyword evidence="1" id="KW-0479">Metal-binding</keyword>
<proteinExistence type="predicted"/>
<evidence type="ECO:0000256" key="2">
    <source>
        <dbReference type="ARBA" id="ARBA00022771"/>
    </source>
</evidence>
<dbReference type="InterPro" id="IPR032854">
    <property type="entry name" value="ALKBH3"/>
</dbReference>
<evidence type="ECO:0000256" key="3">
    <source>
        <dbReference type="ARBA" id="ARBA00022833"/>
    </source>
</evidence>
<dbReference type="CDD" id="cd14279">
    <property type="entry name" value="CUE"/>
    <property type="match status" value="1"/>
</dbReference>
<dbReference type="Proteomes" id="UP001211065">
    <property type="component" value="Unassembled WGS sequence"/>
</dbReference>
<feature type="domain" description="Fe2OG dioxygenase" evidence="6">
    <location>
        <begin position="218"/>
        <end position="329"/>
    </location>
</feature>
<feature type="domain" description="GRF-type" evidence="7">
    <location>
        <begin position="339"/>
        <end position="406"/>
    </location>
</feature>
<dbReference type="PANTHER" id="PTHR31212:SF4">
    <property type="entry name" value="ALPHA-KETOGLUTARATE-DEPENDENT DIOXYGENASE ALKB HOMOLOG 3"/>
    <property type="match status" value="1"/>
</dbReference>
<evidence type="ECO:0000256" key="4">
    <source>
        <dbReference type="PROSITE-ProRule" id="PRU01343"/>
    </source>
</evidence>
<protein>
    <recommendedName>
        <fullName evidence="10">Fe2OG dioxygenase domain-containing protein</fullName>
    </recommendedName>
</protein>
<sequence length="407" mass="46627">MSFDYNFAYLLQMFSDIKKEAEIIDALNSSNNNLEEAINSLLVKKRRKSNTIDGYFIKKTTVSDSSVQPCQLSVPCTIKFDESTTQKNAFSVLKWSDATTSSTKPKILNAENVSEFIPGKLLLNFLPSELADELLLSMISKAKDWKVSKFIINKRQVESMHTTCLFAEDPAILRNHYYYGVNILKLTKELAAVKGLVDNCVNETLSQRKRLKLESQERWISSLALGNYYEDETKGVGLHSDKLEYIGPHPTIASLTLGAERLFKIKKIPFPGSPPETFHVMLPHNSLFVMLPGFQEGYKHEIPKQKVFEIKPNKLSGMQRVNFTFRMIRKEYFDALPYCFCGRRAVLKVVFKKKDNFGKHFYFCGGVKVDDENTEVDKSDSVEKTESSKKIILAKNCTYFKWLEDLF</sequence>
<dbReference type="PANTHER" id="PTHR31212">
    <property type="entry name" value="ALPHA-KETOGLUTARATE-DEPENDENT DIOXYGENASE ALKB HOMOLOG 3"/>
    <property type="match status" value="1"/>
</dbReference>
<evidence type="ECO:0000256" key="1">
    <source>
        <dbReference type="ARBA" id="ARBA00022723"/>
    </source>
</evidence>
<dbReference type="GO" id="GO:0051213">
    <property type="term" value="F:dioxygenase activity"/>
    <property type="evidence" value="ECO:0007669"/>
    <property type="project" value="InterPro"/>
</dbReference>
<organism evidence="8 9">
    <name type="scientific">Clydaea vesicula</name>
    <dbReference type="NCBI Taxonomy" id="447962"/>
    <lineage>
        <taxon>Eukaryota</taxon>
        <taxon>Fungi</taxon>
        <taxon>Fungi incertae sedis</taxon>
        <taxon>Chytridiomycota</taxon>
        <taxon>Chytridiomycota incertae sedis</taxon>
        <taxon>Chytridiomycetes</taxon>
        <taxon>Lobulomycetales</taxon>
        <taxon>Lobulomycetaceae</taxon>
        <taxon>Clydaea</taxon>
    </lineage>
</organism>
<reference evidence="8" key="1">
    <citation type="submission" date="2020-05" db="EMBL/GenBank/DDBJ databases">
        <title>Phylogenomic resolution of chytrid fungi.</title>
        <authorList>
            <person name="Stajich J.E."/>
            <person name="Amses K."/>
            <person name="Simmons R."/>
            <person name="Seto K."/>
            <person name="Myers J."/>
            <person name="Bonds A."/>
            <person name="Quandt C.A."/>
            <person name="Barry K."/>
            <person name="Liu P."/>
            <person name="Grigoriev I."/>
            <person name="Longcore J.E."/>
            <person name="James T.Y."/>
        </authorList>
    </citation>
    <scope>NUCLEOTIDE SEQUENCE</scope>
    <source>
        <strain evidence="8">JEL0476</strain>
    </source>
</reference>
<evidence type="ECO:0008006" key="10">
    <source>
        <dbReference type="Google" id="ProtNLM"/>
    </source>
</evidence>
<dbReference type="AlphaFoldDB" id="A0AAD5XX11"/>
<evidence type="ECO:0000313" key="8">
    <source>
        <dbReference type="EMBL" id="KAJ3222787.1"/>
    </source>
</evidence>
<dbReference type="SUPFAM" id="SSF51197">
    <property type="entry name" value="Clavaminate synthase-like"/>
    <property type="match status" value="1"/>
</dbReference>
<dbReference type="InterPro" id="IPR010666">
    <property type="entry name" value="Znf_GRF"/>
</dbReference>
<dbReference type="GO" id="GO:0006307">
    <property type="term" value="P:DNA alkylation repair"/>
    <property type="evidence" value="ECO:0007669"/>
    <property type="project" value="InterPro"/>
</dbReference>
<dbReference type="InterPro" id="IPR037151">
    <property type="entry name" value="AlkB-like_sf"/>
</dbReference>
<keyword evidence="5" id="KW-0175">Coiled coil</keyword>
<keyword evidence="2 4" id="KW-0863">Zinc-finger</keyword>
<evidence type="ECO:0000259" key="6">
    <source>
        <dbReference type="PROSITE" id="PS51471"/>
    </source>
</evidence>
<dbReference type="Pfam" id="PF13532">
    <property type="entry name" value="2OG-FeII_Oxy_2"/>
    <property type="match status" value="1"/>
</dbReference>
<accession>A0AAD5XX11</accession>
<dbReference type="GO" id="GO:0008270">
    <property type="term" value="F:zinc ion binding"/>
    <property type="evidence" value="ECO:0007669"/>
    <property type="project" value="UniProtKB-KW"/>
</dbReference>